<keyword evidence="3" id="KW-1185">Reference proteome</keyword>
<dbReference type="SUPFAM" id="SSF56091">
    <property type="entry name" value="DNA ligase/mRNA capping enzyme, catalytic domain"/>
    <property type="match status" value="1"/>
</dbReference>
<comment type="caution">
    <text evidence="2">The sequence shown here is derived from an EMBL/GenBank/DDBJ whole genome shotgun (WGS) entry which is preliminary data.</text>
</comment>
<evidence type="ECO:0000313" key="3">
    <source>
        <dbReference type="Proteomes" id="UP000048984"/>
    </source>
</evidence>
<dbReference type="PANTHER" id="PTHR43883:SF1">
    <property type="entry name" value="GLUCONOKINASE"/>
    <property type="match status" value="1"/>
</dbReference>
<gene>
    <name evidence="2" type="ORF">ABB55_01585</name>
</gene>
<reference evidence="2 3" key="1">
    <citation type="submission" date="2015-09" db="EMBL/GenBank/DDBJ databases">
        <authorList>
            <person name="Jackson K.R."/>
            <person name="Lunt B.L."/>
            <person name="Fisher J.N.B."/>
            <person name="Gardner A.V."/>
            <person name="Bailey M.E."/>
            <person name="Deus L.M."/>
            <person name="Earl A.S."/>
            <person name="Gibby P.D."/>
            <person name="Hartmann K.A."/>
            <person name="Liu J.E."/>
            <person name="Manci A.M."/>
            <person name="Nielsen D.A."/>
            <person name="Solomon M.B."/>
            <person name="Breakwell D.P."/>
            <person name="Burnett S.H."/>
            <person name="Grose J.H."/>
        </authorList>
    </citation>
    <scope>NUCLEOTIDE SEQUENCE [LARGE SCALE GENOMIC DNA]</scope>
    <source>
        <strain evidence="2 3">16</strain>
    </source>
</reference>
<protein>
    <submittedName>
        <fullName evidence="2">DNA ligase</fullName>
    </submittedName>
</protein>
<sequence length="265" mass="29187">MSSDFIKYPRTPHLVGSRLQPGDDASGQVPVGALTDGILVIEEKIDGANAGISFDADGRLMLQSRGHPLAGGPREAQFALLKAWAQTIEPDLREVLGRRYIVYGEWCFAKHTVFYDRLPHYFLEFDVFDRETGRFLSTPARRALLDGLPIVSVPVLHEGRVATRKALEALVAPSLYKSDDWEAALAAAASETGQDPVRVARETDGSRRSEGLYIKQEQDDRVIGRYKFVRADFLQAILASGSHWADRPIVANRLAPGVDLFGGLA</sequence>
<evidence type="ECO:0000313" key="2">
    <source>
        <dbReference type="EMBL" id="KPL51072.1"/>
    </source>
</evidence>
<feature type="domain" description="RNA ligase" evidence="1">
    <location>
        <begin position="39"/>
        <end position="220"/>
    </location>
</feature>
<dbReference type="STRING" id="665126.ABB55_01585"/>
<dbReference type="AlphaFoldDB" id="A0A0P6VW14"/>
<reference evidence="2 3" key="2">
    <citation type="submission" date="2015-10" db="EMBL/GenBank/DDBJ databases">
        <title>Draft Genome Sequence of Prosthecomicrobium hirschii ATCC 27832.</title>
        <authorList>
            <person name="Daniel J."/>
            <person name="Givan S.A."/>
            <person name="Brun Y.V."/>
            <person name="Brown P.J."/>
        </authorList>
    </citation>
    <scope>NUCLEOTIDE SEQUENCE [LARGE SCALE GENOMIC DNA]</scope>
    <source>
        <strain evidence="2 3">16</strain>
    </source>
</reference>
<dbReference type="Pfam" id="PF09414">
    <property type="entry name" value="RNA_ligase"/>
    <property type="match status" value="1"/>
</dbReference>
<dbReference type="InterPro" id="IPR052732">
    <property type="entry name" value="Cell-binding_unc_protein"/>
</dbReference>
<dbReference type="Proteomes" id="UP000048984">
    <property type="component" value="Unassembled WGS sequence"/>
</dbReference>
<dbReference type="RefSeq" id="WP_054357235.1">
    <property type="nucleotide sequence ID" value="NZ_LJYW01000001.1"/>
</dbReference>
<proteinExistence type="predicted"/>
<dbReference type="EMBL" id="LJYW01000001">
    <property type="protein sequence ID" value="KPL51072.1"/>
    <property type="molecule type" value="Genomic_DNA"/>
</dbReference>
<keyword evidence="2" id="KW-0436">Ligase</keyword>
<organism evidence="2 3">
    <name type="scientific">Prosthecodimorpha hirschii</name>
    <dbReference type="NCBI Taxonomy" id="665126"/>
    <lineage>
        <taxon>Bacteria</taxon>
        <taxon>Pseudomonadati</taxon>
        <taxon>Pseudomonadota</taxon>
        <taxon>Alphaproteobacteria</taxon>
        <taxon>Hyphomicrobiales</taxon>
        <taxon>Ancalomicrobiaceae</taxon>
        <taxon>Prosthecodimorpha</taxon>
    </lineage>
</organism>
<dbReference type="GO" id="GO:0016874">
    <property type="term" value="F:ligase activity"/>
    <property type="evidence" value="ECO:0007669"/>
    <property type="project" value="UniProtKB-KW"/>
</dbReference>
<dbReference type="InterPro" id="IPR021122">
    <property type="entry name" value="RNA_ligase_dom_REL/Rnl2"/>
</dbReference>
<name>A0A0P6VW14_9HYPH</name>
<dbReference type="PANTHER" id="PTHR43883">
    <property type="entry name" value="SLR0207 PROTEIN"/>
    <property type="match status" value="1"/>
</dbReference>
<evidence type="ECO:0000259" key="1">
    <source>
        <dbReference type="Pfam" id="PF09414"/>
    </source>
</evidence>
<accession>A0A0P6VW14</accession>
<dbReference type="Gene3D" id="3.30.470.30">
    <property type="entry name" value="DNA ligase/mRNA capping enzyme"/>
    <property type="match status" value="1"/>
</dbReference>